<proteinExistence type="predicted"/>
<dbReference type="PANTHER" id="PTHR47027:SF8">
    <property type="entry name" value="RIBONUCLEASE H"/>
    <property type="match status" value="1"/>
</dbReference>
<evidence type="ECO:0008006" key="3">
    <source>
        <dbReference type="Google" id="ProtNLM"/>
    </source>
</evidence>
<evidence type="ECO:0000313" key="2">
    <source>
        <dbReference type="Proteomes" id="UP001153709"/>
    </source>
</evidence>
<evidence type="ECO:0000313" key="1">
    <source>
        <dbReference type="EMBL" id="CAG9840233.1"/>
    </source>
</evidence>
<gene>
    <name evidence="1" type="ORF">DIABBA_LOCUS12896</name>
</gene>
<dbReference type="EMBL" id="OU898284">
    <property type="protein sequence ID" value="CAG9840233.1"/>
    <property type="molecule type" value="Genomic_DNA"/>
</dbReference>
<dbReference type="PANTHER" id="PTHR47027">
    <property type="entry name" value="REVERSE TRANSCRIPTASE DOMAIN-CONTAINING PROTEIN"/>
    <property type="match status" value="1"/>
</dbReference>
<dbReference type="Proteomes" id="UP001153709">
    <property type="component" value="Chromosome 9"/>
</dbReference>
<accession>A0A9N9TCN1</accession>
<sequence length="116" mass="13440">MLTCGYEPKEQAVFRAGYGTNDHLHTIKILIEKCIEYNIPLVLAFVDYEKAFDSVEFETVVEALNKGRIDYRYTTLIKNIYENAKSSIRLHEDTEKCSLSLGDKETIFHQNCSRQL</sequence>
<dbReference type="OrthoDB" id="428306at2759"/>
<organism evidence="1 2">
    <name type="scientific">Diabrotica balteata</name>
    <name type="common">Banded cucumber beetle</name>
    <dbReference type="NCBI Taxonomy" id="107213"/>
    <lineage>
        <taxon>Eukaryota</taxon>
        <taxon>Metazoa</taxon>
        <taxon>Ecdysozoa</taxon>
        <taxon>Arthropoda</taxon>
        <taxon>Hexapoda</taxon>
        <taxon>Insecta</taxon>
        <taxon>Pterygota</taxon>
        <taxon>Neoptera</taxon>
        <taxon>Endopterygota</taxon>
        <taxon>Coleoptera</taxon>
        <taxon>Polyphaga</taxon>
        <taxon>Cucujiformia</taxon>
        <taxon>Chrysomeloidea</taxon>
        <taxon>Chrysomelidae</taxon>
        <taxon>Galerucinae</taxon>
        <taxon>Diabroticina</taxon>
        <taxon>Diabroticites</taxon>
        <taxon>Diabrotica</taxon>
    </lineage>
</organism>
<reference evidence="1" key="1">
    <citation type="submission" date="2022-01" db="EMBL/GenBank/DDBJ databases">
        <authorList>
            <person name="King R."/>
        </authorList>
    </citation>
    <scope>NUCLEOTIDE SEQUENCE</scope>
</reference>
<dbReference type="AlphaFoldDB" id="A0A9N9TCN1"/>
<keyword evidence="2" id="KW-1185">Reference proteome</keyword>
<name>A0A9N9TCN1_DIABA</name>
<protein>
    <recommendedName>
        <fullName evidence="3">Reverse transcriptase domain-containing protein</fullName>
    </recommendedName>
</protein>